<comment type="caution">
    <text evidence="1">The sequence shown here is derived from an EMBL/GenBank/DDBJ whole genome shotgun (WGS) entry which is preliminary data.</text>
</comment>
<evidence type="ECO:0000313" key="1">
    <source>
        <dbReference type="EMBL" id="KAG7154206.1"/>
    </source>
</evidence>
<dbReference type="EMBL" id="JAHLQT010044911">
    <property type="protein sequence ID" value="KAG7154206.1"/>
    <property type="molecule type" value="Genomic_DNA"/>
</dbReference>
<sequence>MSRMAPVAWSLALVCRMKGRSKLGDVSTGSVAKNCFSCSKESWQTKVQQKETFLLIGRGIVVFVCLLCKVSEKSVKKLVKHIANA</sequence>
<organism evidence="1 2">
    <name type="scientific">Homarus americanus</name>
    <name type="common">American lobster</name>
    <dbReference type="NCBI Taxonomy" id="6706"/>
    <lineage>
        <taxon>Eukaryota</taxon>
        <taxon>Metazoa</taxon>
        <taxon>Ecdysozoa</taxon>
        <taxon>Arthropoda</taxon>
        <taxon>Crustacea</taxon>
        <taxon>Multicrustacea</taxon>
        <taxon>Malacostraca</taxon>
        <taxon>Eumalacostraca</taxon>
        <taxon>Eucarida</taxon>
        <taxon>Decapoda</taxon>
        <taxon>Pleocyemata</taxon>
        <taxon>Astacidea</taxon>
        <taxon>Nephropoidea</taxon>
        <taxon>Nephropidae</taxon>
        <taxon>Homarus</taxon>
    </lineage>
</organism>
<name>A0A8J5MJY3_HOMAM</name>
<dbReference type="AlphaFoldDB" id="A0A8J5MJY3"/>
<accession>A0A8J5MJY3</accession>
<keyword evidence="2" id="KW-1185">Reference proteome</keyword>
<dbReference type="Proteomes" id="UP000747542">
    <property type="component" value="Unassembled WGS sequence"/>
</dbReference>
<evidence type="ECO:0000313" key="2">
    <source>
        <dbReference type="Proteomes" id="UP000747542"/>
    </source>
</evidence>
<reference evidence="1" key="1">
    <citation type="journal article" date="2021" name="Sci. Adv.">
        <title>The American lobster genome reveals insights on longevity, neural, and immune adaptations.</title>
        <authorList>
            <person name="Polinski J.M."/>
            <person name="Zimin A.V."/>
            <person name="Clark K.F."/>
            <person name="Kohn A.B."/>
            <person name="Sadowski N."/>
            <person name="Timp W."/>
            <person name="Ptitsyn A."/>
            <person name="Khanna P."/>
            <person name="Romanova D.Y."/>
            <person name="Williams P."/>
            <person name="Greenwood S.J."/>
            <person name="Moroz L.L."/>
            <person name="Walt D.R."/>
            <person name="Bodnar A.G."/>
        </authorList>
    </citation>
    <scope>NUCLEOTIDE SEQUENCE</scope>
    <source>
        <strain evidence="1">GMGI-L3</strain>
    </source>
</reference>
<protein>
    <submittedName>
        <fullName evidence="1">Uncharacterized protein</fullName>
    </submittedName>
</protein>
<proteinExistence type="predicted"/>
<gene>
    <name evidence="1" type="ORF">Hamer_G025463</name>
</gene>